<dbReference type="InterPro" id="IPR003959">
    <property type="entry name" value="ATPase_AAA_core"/>
</dbReference>
<dbReference type="SMART" id="SM00382">
    <property type="entry name" value="AAA"/>
    <property type="match status" value="2"/>
</dbReference>
<evidence type="ECO:0000256" key="3">
    <source>
        <dbReference type="ARBA" id="ARBA00022840"/>
    </source>
</evidence>
<dbReference type="FunFam" id="3.40.50.300:FF:000216">
    <property type="entry name" value="Type VII secretion ATPase EccA"/>
    <property type="match status" value="2"/>
</dbReference>
<dbReference type="OrthoDB" id="9806903at2"/>
<gene>
    <name evidence="7" type="ORF">CLV72_106397</name>
</gene>
<dbReference type="InterPro" id="IPR003593">
    <property type="entry name" value="AAA+_ATPase"/>
</dbReference>
<evidence type="ECO:0000313" key="8">
    <source>
        <dbReference type="Proteomes" id="UP000237846"/>
    </source>
</evidence>
<evidence type="ECO:0000256" key="4">
    <source>
        <dbReference type="SAM" id="MobiDB-lite"/>
    </source>
</evidence>
<feature type="transmembrane region" description="Helical" evidence="5">
    <location>
        <begin position="157"/>
        <end position="177"/>
    </location>
</feature>
<accession>A0A2T0Q0P5</accession>
<dbReference type="Gene3D" id="3.40.50.300">
    <property type="entry name" value="P-loop containing nucleotide triphosphate hydrolases"/>
    <property type="match status" value="2"/>
</dbReference>
<dbReference type="GO" id="GO:0016887">
    <property type="term" value="F:ATP hydrolysis activity"/>
    <property type="evidence" value="ECO:0007669"/>
    <property type="project" value="InterPro"/>
</dbReference>
<keyword evidence="5" id="KW-1133">Transmembrane helix</keyword>
<dbReference type="InterPro" id="IPR050773">
    <property type="entry name" value="CbxX/CfxQ_RuBisCO_ESX"/>
</dbReference>
<dbReference type="InterPro" id="IPR041627">
    <property type="entry name" value="AAA_lid_6"/>
</dbReference>
<sequence length="812" mass="86140">MRYNDRPRPAGGASGTPLLERVRAAYRAVPLRTRLIAGGAVLLAALVAGALTDIGLIFPLALVAVLLVVALMRSADAAATLLICAVWSAAAFQVFGLFGLSAANRADISVVLLMLLPLPVALVASRLRAFPAWQTTGLSLGAALVLGTAVLAATHMFLGAVAGAVAAAVAAAAVLLVRASAARQAARRQQPQRPGGRPAAAAPGGPQQTQGQPVQQRQQAPAGAAPYLPAPSGAGHDAPPPRMSVQEALAELENMIGLEPVKQQIRSIAASIEAARMRAEAGYSTEKPLRHFVFVGPPGTGKTSVARIIANIFYSFELLPTPYVVEAQRADLVGEFLGATALKTNEAVDRALGGVLFIDEAYSLVNAGDGQPDRFGNEAVQTLLKRAEDDRDNLVIVLAGYEKEMESFLGSNPGLSSRFGTRVHFPSYSPAELLQIAESRTEARGDQLDPDARPVLWRRLEEAVERGIVDELGNGRFVRSLVAQAAQARDVRVVGAGGAPTPEQLVTIRGEDVDAAYAQLTARFRGYAETPSVEEALAELDGMIGLDPVKQQVRSIVAQLQAARLRQAQGLRSHPPMRHFVFTGPPGTGKTTVARILGRVFAALGLLSRPEVVEAQRADLVGEHLGSTAVKTNKLIDSAMGGVLFVDEAYALANPGYSGGDAFGSEAIQTLLKRAEDDRSRLVIVLAGYSSEMDRFLASNAGLASRFNVRVTFPSYSPRELRAIAEHLAAAAGDRFDEAAAEDLDQIFGYVCAEGWIDELGNGRFARSLFEKACSFRDLRVTNELGEAATADDLTTVTGEDLRDAYREITRN</sequence>
<feature type="domain" description="AAA+ ATPase" evidence="6">
    <location>
        <begin position="576"/>
        <end position="713"/>
    </location>
</feature>
<comment type="similarity">
    <text evidence="1">Belongs to the CbxX/CfxQ family.</text>
</comment>
<organism evidence="7 8">
    <name type="scientific">Allonocardiopsis opalescens</name>
    <dbReference type="NCBI Taxonomy" id="1144618"/>
    <lineage>
        <taxon>Bacteria</taxon>
        <taxon>Bacillati</taxon>
        <taxon>Actinomycetota</taxon>
        <taxon>Actinomycetes</taxon>
        <taxon>Streptosporangiales</taxon>
        <taxon>Allonocardiopsis</taxon>
    </lineage>
</organism>
<feature type="transmembrane region" description="Helical" evidence="5">
    <location>
        <begin position="31"/>
        <end position="48"/>
    </location>
</feature>
<keyword evidence="8" id="KW-1185">Reference proteome</keyword>
<dbReference type="InterPro" id="IPR000641">
    <property type="entry name" value="CbxX/CfxQ"/>
</dbReference>
<keyword evidence="2" id="KW-0547">Nucleotide-binding</keyword>
<feature type="region of interest" description="Disordered" evidence="4">
    <location>
        <begin position="185"/>
        <end position="242"/>
    </location>
</feature>
<feature type="compositionally biased region" description="Low complexity" evidence="4">
    <location>
        <begin position="185"/>
        <end position="235"/>
    </location>
</feature>
<keyword evidence="3" id="KW-0067">ATP-binding</keyword>
<evidence type="ECO:0000259" key="6">
    <source>
        <dbReference type="SMART" id="SM00382"/>
    </source>
</evidence>
<reference evidence="7 8" key="1">
    <citation type="submission" date="2018-03" db="EMBL/GenBank/DDBJ databases">
        <title>Genomic Encyclopedia of Archaeal and Bacterial Type Strains, Phase II (KMG-II): from individual species to whole genera.</title>
        <authorList>
            <person name="Goeker M."/>
        </authorList>
    </citation>
    <scope>NUCLEOTIDE SEQUENCE [LARGE SCALE GENOMIC DNA]</scope>
    <source>
        <strain evidence="7 8">DSM 45601</strain>
    </source>
</reference>
<feature type="domain" description="AAA+ ATPase" evidence="6">
    <location>
        <begin position="288"/>
        <end position="429"/>
    </location>
</feature>
<name>A0A2T0Q0P5_9ACTN</name>
<dbReference type="InterPro" id="IPR027417">
    <property type="entry name" value="P-loop_NTPase"/>
</dbReference>
<protein>
    <submittedName>
        <fullName evidence="7">Type VII secretion ATPase EccA</fullName>
    </submittedName>
</protein>
<dbReference type="GO" id="GO:0005524">
    <property type="term" value="F:ATP binding"/>
    <property type="evidence" value="ECO:0007669"/>
    <property type="project" value="UniProtKB-KW"/>
</dbReference>
<dbReference type="EMBL" id="PVZC01000006">
    <property type="protein sequence ID" value="PRX97360.1"/>
    <property type="molecule type" value="Genomic_DNA"/>
</dbReference>
<feature type="transmembrane region" description="Helical" evidence="5">
    <location>
        <begin position="132"/>
        <end position="151"/>
    </location>
</feature>
<feature type="transmembrane region" description="Helical" evidence="5">
    <location>
        <begin position="79"/>
        <end position="102"/>
    </location>
</feature>
<dbReference type="PRINTS" id="PR00819">
    <property type="entry name" value="CBXCFQXSUPER"/>
</dbReference>
<evidence type="ECO:0000256" key="2">
    <source>
        <dbReference type="ARBA" id="ARBA00022741"/>
    </source>
</evidence>
<dbReference type="CDD" id="cd00009">
    <property type="entry name" value="AAA"/>
    <property type="match status" value="2"/>
</dbReference>
<comment type="caution">
    <text evidence="7">The sequence shown here is derived from an EMBL/GenBank/DDBJ whole genome shotgun (WGS) entry which is preliminary data.</text>
</comment>
<dbReference type="PANTHER" id="PTHR43392:SF2">
    <property type="entry name" value="AAA-TYPE ATPASE FAMILY PROTEIN _ ANKYRIN REPEAT FAMILY PROTEIN"/>
    <property type="match status" value="1"/>
</dbReference>
<keyword evidence="5" id="KW-0472">Membrane</keyword>
<evidence type="ECO:0000256" key="5">
    <source>
        <dbReference type="SAM" id="Phobius"/>
    </source>
</evidence>
<dbReference type="Proteomes" id="UP000237846">
    <property type="component" value="Unassembled WGS sequence"/>
</dbReference>
<dbReference type="Pfam" id="PF00004">
    <property type="entry name" value="AAA"/>
    <property type="match status" value="2"/>
</dbReference>
<dbReference type="RefSeq" id="WP_106249376.1">
    <property type="nucleotide sequence ID" value="NZ_PVZC01000006.1"/>
</dbReference>
<keyword evidence="5" id="KW-0812">Transmembrane</keyword>
<feature type="transmembrane region" description="Helical" evidence="5">
    <location>
        <begin position="108"/>
        <end position="125"/>
    </location>
</feature>
<proteinExistence type="inferred from homology"/>
<dbReference type="PANTHER" id="PTHR43392">
    <property type="entry name" value="AAA-TYPE ATPASE FAMILY PROTEIN / ANKYRIN REPEAT FAMILY PROTEIN"/>
    <property type="match status" value="1"/>
</dbReference>
<evidence type="ECO:0000313" key="7">
    <source>
        <dbReference type="EMBL" id="PRX97360.1"/>
    </source>
</evidence>
<evidence type="ECO:0000256" key="1">
    <source>
        <dbReference type="ARBA" id="ARBA00010378"/>
    </source>
</evidence>
<dbReference type="Pfam" id="PF17866">
    <property type="entry name" value="AAA_lid_6"/>
    <property type="match status" value="2"/>
</dbReference>
<dbReference type="SUPFAM" id="SSF52540">
    <property type="entry name" value="P-loop containing nucleoside triphosphate hydrolases"/>
    <property type="match status" value="2"/>
</dbReference>
<dbReference type="Gene3D" id="1.10.8.60">
    <property type="match status" value="2"/>
</dbReference>
<dbReference type="AlphaFoldDB" id="A0A2T0Q0P5"/>